<sequence>MKKIGGLIVLVAALWGGTGSAGAEEGGYTPVPKSPDTHPSYIRQLFTKQGHTYITADYIQWFEGEEADQAFRVDEPDAGLDYAPSGYYIRNVNPKLRTLEVAANVQVWMQTYDRSGKWTDDLHWNTRQPLSVFRTLLGEDPLAKEYPYHLTVKNGKVVRIVQQYIP</sequence>
<dbReference type="EMBL" id="CP130318">
    <property type="protein sequence ID" value="WNQ11159.1"/>
    <property type="molecule type" value="Genomic_DNA"/>
</dbReference>
<gene>
    <name evidence="2" type="ORF">MJA45_26760</name>
</gene>
<proteinExistence type="predicted"/>
<dbReference type="KEGG" id="paun:MJA45_26760"/>
<keyword evidence="3" id="KW-1185">Reference proteome</keyword>
<name>A0AA96RHJ0_9BACL</name>
<evidence type="ECO:0000313" key="3">
    <source>
        <dbReference type="Proteomes" id="UP001305702"/>
    </source>
</evidence>
<evidence type="ECO:0000256" key="1">
    <source>
        <dbReference type="SAM" id="SignalP"/>
    </source>
</evidence>
<dbReference type="Proteomes" id="UP001305702">
    <property type="component" value="Chromosome"/>
</dbReference>
<accession>A0AA96RHJ0</accession>
<dbReference type="RefSeq" id="WP_315604935.1">
    <property type="nucleotide sequence ID" value="NZ_CP130318.1"/>
</dbReference>
<feature type="signal peptide" evidence="1">
    <location>
        <begin position="1"/>
        <end position="23"/>
    </location>
</feature>
<protein>
    <submittedName>
        <fullName evidence="2">Uncharacterized protein</fullName>
    </submittedName>
</protein>
<organism evidence="2 3">
    <name type="scientific">Paenibacillus aurantius</name>
    <dbReference type="NCBI Taxonomy" id="2918900"/>
    <lineage>
        <taxon>Bacteria</taxon>
        <taxon>Bacillati</taxon>
        <taxon>Bacillota</taxon>
        <taxon>Bacilli</taxon>
        <taxon>Bacillales</taxon>
        <taxon>Paenibacillaceae</taxon>
        <taxon>Paenibacillus</taxon>
    </lineage>
</organism>
<keyword evidence="1" id="KW-0732">Signal</keyword>
<dbReference type="AlphaFoldDB" id="A0AA96RHJ0"/>
<evidence type="ECO:0000313" key="2">
    <source>
        <dbReference type="EMBL" id="WNQ11159.1"/>
    </source>
</evidence>
<reference evidence="2 3" key="1">
    <citation type="submission" date="2022-02" db="EMBL/GenBank/DDBJ databases">
        <title>Paenibacillus sp. MBLB1776 Whole Genome Shotgun Sequencing.</title>
        <authorList>
            <person name="Hwang C.Y."/>
            <person name="Cho E.-S."/>
            <person name="Seo M.-J."/>
        </authorList>
    </citation>
    <scope>NUCLEOTIDE SEQUENCE [LARGE SCALE GENOMIC DNA]</scope>
    <source>
        <strain evidence="2 3">MBLB1776</strain>
    </source>
</reference>
<feature type="chain" id="PRO_5041664723" evidence="1">
    <location>
        <begin position="24"/>
        <end position="166"/>
    </location>
</feature>